<dbReference type="PANTHER" id="PTHR33507">
    <property type="entry name" value="INNER MEMBRANE PROTEIN YBBJ"/>
    <property type="match status" value="1"/>
</dbReference>
<keyword evidence="8" id="KW-1185">Reference proteome</keyword>
<dbReference type="PANTHER" id="PTHR33507:SF3">
    <property type="entry name" value="INNER MEMBRANE PROTEIN YBBJ"/>
    <property type="match status" value="1"/>
</dbReference>
<dbReference type="InterPro" id="IPR002810">
    <property type="entry name" value="NfeD-like_C"/>
</dbReference>
<evidence type="ECO:0000256" key="5">
    <source>
        <dbReference type="SAM" id="Phobius"/>
    </source>
</evidence>
<dbReference type="OrthoDB" id="1726749at2"/>
<dbReference type="SUPFAM" id="SSF141322">
    <property type="entry name" value="NfeD domain-like"/>
    <property type="match status" value="1"/>
</dbReference>
<dbReference type="RefSeq" id="WP_039314529.1">
    <property type="nucleotide sequence ID" value="NZ_CP006905.1"/>
</dbReference>
<dbReference type="Pfam" id="PF01957">
    <property type="entry name" value="NfeD"/>
    <property type="match status" value="1"/>
</dbReference>
<dbReference type="InterPro" id="IPR052165">
    <property type="entry name" value="Membrane_assoc_protease"/>
</dbReference>
<organism evidence="7 8">
    <name type="scientific">Clostridium baratii str. Sullivan</name>
    <dbReference type="NCBI Taxonomy" id="1415775"/>
    <lineage>
        <taxon>Bacteria</taxon>
        <taxon>Bacillati</taxon>
        <taxon>Bacillota</taxon>
        <taxon>Clostridia</taxon>
        <taxon>Eubacteriales</taxon>
        <taxon>Clostridiaceae</taxon>
        <taxon>Clostridium</taxon>
    </lineage>
</organism>
<dbReference type="AlphaFoldDB" id="A0A0A7FTJ9"/>
<evidence type="ECO:0000256" key="2">
    <source>
        <dbReference type="ARBA" id="ARBA00022692"/>
    </source>
</evidence>
<dbReference type="Proteomes" id="UP000030635">
    <property type="component" value="Chromosome"/>
</dbReference>
<dbReference type="EMBL" id="CP006905">
    <property type="protein sequence ID" value="AIY82863.1"/>
    <property type="molecule type" value="Genomic_DNA"/>
</dbReference>
<feature type="transmembrane region" description="Helical" evidence="5">
    <location>
        <begin position="46"/>
        <end position="68"/>
    </location>
</feature>
<dbReference type="Gene3D" id="2.40.50.140">
    <property type="entry name" value="Nucleic acid-binding proteins"/>
    <property type="match status" value="1"/>
</dbReference>
<proteinExistence type="predicted"/>
<protein>
    <recommendedName>
        <fullName evidence="6">NfeD-like C-terminal domain-containing protein</fullName>
    </recommendedName>
</protein>
<accession>A0A0A7FTJ9</accession>
<dbReference type="GO" id="GO:0005886">
    <property type="term" value="C:plasma membrane"/>
    <property type="evidence" value="ECO:0007669"/>
    <property type="project" value="TreeGrafter"/>
</dbReference>
<evidence type="ECO:0000313" key="7">
    <source>
        <dbReference type="EMBL" id="AIY82863.1"/>
    </source>
</evidence>
<evidence type="ECO:0000259" key="6">
    <source>
        <dbReference type="Pfam" id="PF01957"/>
    </source>
</evidence>
<sequence length="144" mass="15905">MTLTIFWIVFTIILITIDILTSAFLFCFIAIGTFLAMIANLVGASFVIQVIIAGIVSIIAIAIGVPFARKKFKTDIKSKPLMEETYIGRVFNCEENIKAEGRLKVSGIYWAVVNEGEEILKGDKLIITGIVGSKLKIKKYKGDE</sequence>
<name>A0A0A7FTJ9_9CLOT</name>
<evidence type="ECO:0000256" key="1">
    <source>
        <dbReference type="ARBA" id="ARBA00004141"/>
    </source>
</evidence>
<keyword evidence="4 5" id="KW-0472">Membrane</keyword>
<dbReference type="InterPro" id="IPR012340">
    <property type="entry name" value="NA-bd_OB-fold"/>
</dbReference>
<dbReference type="STRING" id="1561.NPD11_940"/>
<evidence type="ECO:0000313" key="8">
    <source>
        <dbReference type="Proteomes" id="UP000030635"/>
    </source>
</evidence>
<feature type="domain" description="NfeD-like C-terminal" evidence="6">
    <location>
        <begin position="84"/>
        <end position="139"/>
    </location>
</feature>
<gene>
    <name evidence="7" type="ORF">U729_2079</name>
</gene>
<keyword evidence="3 5" id="KW-1133">Transmembrane helix</keyword>
<comment type="subcellular location">
    <subcellularLocation>
        <location evidence="1">Membrane</location>
        <topology evidence="1">Multi-pass membrane protein</topology>
    </subcellularLocation>
</comment>
<feature type="transmembrane region" description="Helical" evidence="5">
    <location>
        <begin position="7"/>
        <end position="40"/>
    </location>
</feature>
<evidence type="ECO:0000256" key="4">
    <source>
        <dbReference type="ARBA" id="ARBA00023136"/>
    </source>
</evidence>
<dbReference type="KEGG" id="cbv:U729_2079"/>
<dbReference type="HOGENOM" id="CLU_116732_2_2_9"/>
<reference evidence="7 8" key="1">
    <citation type="journal article" date="2015" name="Infect. Genet. Evol.">
        <title>Genomic sequences of six botulinum neurotoxin-producing strains representing three clostridial species illustrate the mobility and diversity of botulinum neurotoxin genes.</title>
        <authorList>
            <person name="Smith T.J."/>
            <person name="Hill K.K."/>
            <person name="Xie G."/>
            <person name="Foley B.T."/>
            <person name="Williamson C.H."/>
            <person name="Foster J.T."/>
            <person name="Johnson S.L."/>
            <person name="Chertkov O."/>
            <person name="Teshima H."/>
            <person name="Gibbons H.S."/>
            <person name="Johnsky L.A."/>
            <person name="Karavis M.A."/>
            <person name="Smith L.A."/>
        </authorList>
    </citation>
    <scope>NUCLEOTIDE SEQUENCE [LARGE SCALE GENOMIC DNA]</scope>
    <source>
        <strain evidence="7">Sullivan</strain>
    </source>
</reference>
<evidence type="ECO:0000256" key="3">
    <source>
        <dbReference type="ARBA" id="ARBA00022989"/>
    </source>
</evidence>
<keyword evidence="2 5" id="KW-0812">Transmembrane</keyword>
<dbReference type="eggNOG" id="COG1585">
    <property type="taxonomic scope" value="Bacteria"/>
</dbReference>